<dbReference type="AlphaFoldDB" id="A0A914NBI6"/>
<name>A0A914NBI6_MELIC</name>
<dbReference type="InterPro" id="IPR020471">
    <property type="entry name" value="AKR"/>
</dbReference>
<dbReference type="Gene3D" id="3.20.20.100">
    <property type="entry name" value="NADP-dependent oxidoreductase domain"/>
    <property type="match status" value="1"/>
</dbReference>
<evidence type="ECO:0000256" key="1">
    <source>
        <dbReference type="ARBA" id="ARBA00007905"/>
    </source>
</evidence>
<proteinExistence type="inferred from homology"/>
<dbReference type="PANTHER" id="PTHR43827:SF3">
    <property type="entry name" value="NADP-DEPENDENT OXIDOREDUCTASE DOMAIN-CONTAINING PROTEIN"/>
    <property type="match status" value="1"/>
</dbReference>
<feature type="site" description="Lowers pKa of active site Tyr" evidence="6">
    <location>
        <position position="92"/>
    </location>
</feature>
<dbReference type="InterPro" id="IPR036812">
    <property type="entry name" value="NAD(P)_OxRdtase_dom_sf"/>
</dbReference>
<evidence type="ECO:0000313" key="8">
    <source>
        <dbReference type="Proteomes" id="UP000887563"/>
    </source>
</evidence>
<keyword evidence="2" id="KW-0521">NADP</keyword>
<evidence type="ECO:0000256" key="4">
    <source>
        <dbReference type="PIRSR" id="PIRSR000097-1"/>
    </source>
</evidence>
<dbReference type="PRINTS" id="PR00069">
    <property type="entry name" value="ALDKETRDTASE"/>
</dbReference>
<dbReference type="WBParaSite" id="Minc3s04714g36860">
    <property type="protein sequence ID" value="Minc3s04714g36860"/>
    <property type="gene ID" value="Minc3s04714g36860"/>
</dbReference>
<sequence>MTATKILKNQKGEGGPKVLLNSGHLIPLIGLGTYKIVDQTLMDSSVDAALKCGYRFFDTAKLYQNEKQLGNSLEKLLPKYGLNREDVFLLTKFSPFPAEKASEEVPKLIEETLENLKTNYIDLVLIHCPKPDENKNEDKEGNSASRKINWQALENLSEEKVHSIGVSNYEVCHLEEMNKYLNKKPSVNQIEFHPHFRRNDIREFCKNEGIHLQVFLKDNCKTKIFKAFSPMARQQPELLNDPVVKRITEEHKTTPQKVLLSFAISQGIGVVPKSSNPEWICSNFDSLDLKLTVKDLDELNNIPINKNYIRPTPWLVL</sequence>
<feature type="active site" description="Proton donor" evidence="4">
    <location>
        <position position="63"/>
    </location>
</feature>
<feature type="domain" description="NADP-dependent oxidoreductase" evidence="7">
    <location>
        <begin position="30"/>
        <end position="301"/>
    </location>
</feature>
<organism evidence="8 9">
    <name type="scientific">Meloidogyne incognita</name>
    <name type="common">Southern root-knot nematode worm</name>
    <name type="synonym">Oxyuris incognita</name>
    <dbReference type="NCBI Taxonomy" id="6306"/>
    <lineage>
        <taxon>Eukaryota</taxon>
        <taxon>Metazoa</taxon>
        <taxon>Ecdysozoa</taxon>
        <taxon>Nematoda</taxon>
        <taxon>Chromadorea</taxon>
        <taxon>Rhabditida</taxon>
        <taxon>Tylenchina</taxon>
        <taxon>Tylenchomorpha</taxon>
        <taxon>Tylenchoidea</taxon>
        <taxon>Meloidogynidae</taxon>
        <taxon>Meloidogyninae</taxon>
        <taxon>Meloidogyne</taxon>
        <taxon>Meloidogyne incognita group</taxon>
    </lineage>
</organism>
<evidence type="ECO:0000256" key="2">
    <source>
        <dbReference type="ARBA" id="ARBA00022857"/>
    </source>
</evidence>
<keyword evidence="8" id="KW-1185">Reference proteome</keyword>
<feature type="binding site" evidence="5">
    <location>
        <position position="127"/>
    </location>
    <ligand>
        <name>substrate</name>
    </ligand>
</feature>
<comment type="similarity">
    <text evidence="1">Belongs to the aldo/keto reductase family.</text>
</comment>
<dbReference type="FunFam" id="3.20.20.100:FF:000002">
    <property type="entry name" value="2,5-diketo-D-gluconic acid reductase A"/>
    <property type="match status" value="1"/>
</dbReference>
<evidence type="ECO:0000259" key="7">
    <source>
        <dbReference type="Pfam" id="PF00248"/>
    </source>
</evidence>
<dbReference type="GO" id="GO:0016616">
    <property type="term" value="F:oxidoreductase activity, acting on the CH-OH group of donors, NAD or NADP as acceptor"/>
    <property type="evidence" value="ECO:0007669"/>
    <property type="project" value="UniProtKB-ARBA"/>
</dbReference>
<reference evidence="9" key="1">
    <citation type="submission" date="2022-11" db="UniProtKB">
        <authorList>
            <consortium name="WormBaseParasite"/>
        </authorList>
    </citation>
    <scope>IDENTIFICATION</scope>
</reference>
<dbReference type="PIRSF" id="PIRSF000097">
    <property type="entry name" value="AKR"/>
    <property type="match status" value="1"/>
</dbReference>
<evidence type="ECO:0000256" key="3">
    <source>
        <dbReference type="ARBA" id="ARBA00023002"/>
    </source>
</evidence>
<dbReference type="SUPFAM" id="SSF51430">
    <property type="entry name" value="NAD(P)-linked oxidoreductase"/>
    <property type="match status" value="1"/>
</dbReference>
<dbReference type="Pfam" id="PF00248">
    <property type="entry name" value="Aldo_ket_red"/>
    <property type="match status" value="1"/>
</dbReference>
<dbReference type="Proteomes" id="UP000887563">
    <property type="component" value="Unplaced"/>
</dbReference>
<evidence type="ECO:0000313" key="9">
    <source>
        <dbReference type="WBParaSite" id="Minc3s04714g36860"/>
    </source>
</evidence>
<accession>A0A914NBI6</accession>
<dbReference type="InterPro" id="IPR023210">
    <property type="entry name" value="NADP_OxRdtase_dom"/>
</dbReference>
<evidence type="ECO:0000256" key="5">
    <source>
        <dbReference type="PIRSR" id="PIRSR000097-2"/>
    </source>
</evidence>
<dbReference type="PANTHER" id="PTHR43827">
    <property type="entry name" value="2,5-DIKETO-D-GLUCONIC ACID REDUCTASE"/>
    <property type="match status" value="1"/>
</dbReference>
<protein>
    <submittedName>
        <fullName evidence="9">NADP-dependent oxidoreductase domain-containing protein</fullName>
    </submittedName>
</protein>
<keyword evidence="3" id="KW-0560">Oxidoreductase</keyword>
<evidence type="ECO:0000256" key="6">
    <source>
        <dbReference type="PIRSR" id="PIRSR000097-3"/>
    </source>
</evidence>